<accession>A0A0D6AZL5</accession>
<dbReference type="InterPro" id="IPR009915">
    <property type="entry name" value="NnrU_dom"/>
</dbReference>
<sequence>MMGGWGEFAAAYALFLLSHALPVRPGVQAGLRRWFGRRGYLAAYVAVSLAALGWLIVAAGRAPFIPLWAPLPWQLWLPVLVMPFVCLLIAATLGAPNPLSFGGAGNARFDPERPGIAGLTRHPLPVALTLWALAHAAANPDLAHLMMFGGFAVFAMAGSRAIDRRNRRLMGAEWDRLAAHTATLPFAALATRRWRPSGPPPLWRLVLGLALWAGLLAVHRPVIGVSPLPF</sequence>
<reference evidence="7 8" key="1">
    <citation type="submission" date="2015-02" db="EMBL/GenBank/DDBJ databases">
        <title>Genome sequene of Rhodovulum sulfidophilum DSM 2351.</title>
        <authorList>
            <person name="Nagao N."/>
        </authorList>
    </citation>
    <scope>NUCLEOTIDE SEQUENCE [LARGE SCALE GENOMIC DNA]</scope>
    <source>
        <strain evidence="7 8">DSM 2351</strain>
    </source>
</reference>
<evidence type="ECO:0000256" key="3">
    <source>
        <dbReference type="ARBA" id="ARBA00022989"/>
    </source>
</evidence>
<feature type="domain" description="NnrU" evidence="6">
    <location>
        <begin position="8"/>
        <end position="227"/>
    </location>
</feature>
<dbReference type="eggNOG" id="COG4094">
    <property type="taxonomic scope" value="Bacteria"/>
</dbReference>
<dbReference type="Proteomes" id="UP000064912">
    <property type="component" value="Chromosome"/>
</dbReference>
<evidence type="ECO:0000256" key="2">
    <source>
        <dbReference type="ARBA" id="ARBA00022692"/>
    </source>
</evidence>
<dbReference type="EMBL" id="AP014800">
    <property type="protein sequence ID" value="BAQ68343.1"/>
    <property type="molecule type" value="Genomic_DNA"/>
</dbReference>
<feature type="transmembrane region" description="Helical" evidence="5">
    <location>
        <begin position="202"/>
        <end position="223"/>
    </location>
</feature>
<dbReference type="AlphaFoldDB" id="A0A0D6AZL5"/>
<evidence type="ECO:0000259" key="6">
    <source>
        <dbReference type="Pfam" id="PF07298"/>
    </source>
</evidence>
<feature type="transmembrane region" description="Helical" evidence="5">
    <location>
        <begin position="41"/>
        <end position="63"/>
    </location>
</feature>
<evidence type="ECO:0000313" key="7">
    <source>
        <dbReference type="EMBL" id="BAQ68343.1"/>
    </source>
</evidence>
<dbReference type="KEGG" id="rsu:NHU_01181"/>
<name>A0A0D6AZL5_RHOSU</name>
<evidence type="ECO:0000256" key="5">
    <source>
        <dbReference type="SAM" id="Phobius"/>
    </source>
</evidence>
<feature type="transmembrane region" description="Helical" evidence="5">
    <location>
        <begin position="75"/>
        <end position="95"/>
    </location>
</feature>
<protein>
    <submittedName>
        <fullName evidence="7">NnrU family protein</fullName>
    </submittedName>
</protein>
<gene>
    <name evidence="7" type="ORF">NHU_01181</name>
</gene>
<dbReference type="Pfam" id="PF07298">
    <property type="entry name" value="NnrU"/>
    <property type="match status" value="1"/>
</dbReference>
<keyword evidence="3 5" id="KW-1133">Transmembrane helix</keyword>
<evidence type="ECO:0000313" key="8">
    <source>
        <dbReference type="Proteomes" id="UP000064912"/>
    </source>
</evidence>
<keyword evidence="2 5" id="KW-0812">Transmembrane</keyword>
<comment type="subcellular location">
    <subcellularLocation>
        <location evidence="1">Membrane</location>
        <topology evidence="1">Multi-pass membrane protein</topology>
    </subcellularLocation>
</comment>
<evidence type="ECO:0000256" key="1">
    <source>
        <dbReference type="ARBA" id="ARBA00004141"/>
    </source>
</evidence>
<keyword evidence="4 5" id="KW-0472">Membrane</keyword>
<feature type="transmembrane region" description="Helical" evidence="5">
    <location>
        <begin position="142"/>
        <end position="162"/>
    </location>
</feature>
<organism evidence="7 8">
    <name type="scientific">Rhodovulum sulfidophilum</name>
    <name type="common">Rhodobacter sulfidophilus</name>
    <dbReference type="NCBI Taxonomy" id="35806"/>
    <lineage>
        <taxon>Bacteria</taxon>
        <taxon>Pseudomonadati</taxon>
        <taxon>Pseudomonadota</taxon>
        <taxon>Alphaproteobacteria</taxon>
        <taxon>Rhodobacterales</taxon>
        <taxon>Paracoccaceae</taxon>
        <taxon>Rhodovulum</taxon>
    </lineage>
</organism>
<dbReference type="GO" id="GO:0016020">
    <property type="term" value="C:membrane"/>
    <property type="evidence" value="ECO:0007669"/>
    <property type="project" value="UniProtKB-SubCell"/>
</dbReference>
<proteinExistence type="predicted"/>
<dbReference type="PATRIC" id="fig|35806.4.peg.1216"/>
<evidence type="ECO:0000256" key="4">
    <source>
        <dbReference type="ARBA" id="ARBA00023136"/>
    </source>
</evidence>